<dbReference type="GO" id="GO:0070260">
    <property type="term" value="F:5'-tyrosyl-DNA phosphodiesterase activity"/>
    <property type="evidence" value="ECO:0007669"/>
    <property type="project" value="TreeGrafter"/>
</dbReference>
<dbReference type="InterPro" id="IPR005135">
    <property type="entry name" value="Endo/exonuclease/phosphatase"/>
</dbReference>
<dbReference type="GO" id="GO:0003697">
    <property type="term" value="F:single-stranded DNA binding"/>
    <property type="evidence" value="ECO:0007669"/>
    <property type="project" value="TreeGrafter"/>
</dbReference>
<evidence type="ECO:0000313" key="12">
    <source>
        <dbReference type="Proteomes" id="UP000095280"/>
    </source>
</evidence>
<keyword evidence="8" id="KW-0460">Magnesium</keyword>
<dbReference type="InterPro" id="IPR009060">
    <property type="entry name" value="UBA-like_sf"/>
</dbReference>
<dbReference type="InterPro" id="IPR036691">
    <property type="entry name" value="Endo/exonu/phosph_ase_sf"/>
</dbReference>
<protein>
    <submittedName>
        <fullName evidence="13">Endo/exonuclease/phosphatase domain-containing protein</fullName>
    </submittedName>
</protein>
<keyword evidence="12" id="KW-1185">Reference proteome</keyword>
<keyword evidence="9" id="KW-0234">DNA repair</keyword>
<dbReference type="GO" id="GO:0005737">
    <property type="term" value="C:cytoplasm"/>
    <property type="evidence" value="ECO:0007669"/>
    <property type="project" value="TreeGrafter"/>
</dbReference>
<dbReference type="CDD" id="cd09080">
    <property type="entry name" value="TDP2"/>
    <property type="match status" value="1"/>
</dbReference>
<dbReference type="PANTHER" id="PTHR15822:SF4">
    <property type="entry name" value="TYROSYL-DNA PHOSPHODIESTERASE 2"/>
    <property type="match status" value="1"/>
</dbReference>
<organism evidence="12 13">
    <name type="scientific">Macrostomum lignano</name>
    <dbReference type="NCBI Taxonomy" id="282301"/>
    <lineage>
        <taxon>Eukaryota</taxon>
        <taxon>Metazoa</taxon>
        <taxon>Spiralia</taxon>
        <taxon>Lophotrochozoa</taxon>
        <taxon>Platyhelminthes</taxon>
        <taxon>Rhabditophora</taxon>
        <taxon>Macrostomorpha</taxon>
        <taxon>Macrostomida</taxon>
        <taxon>Macrostomidae</taxon>
        <taxon>Macrostomum</taxon>
    </lineage>
</organism>
<evidence type="ECO:0000256" key="10">
    <source>
        <dbReference type="ARBA" id="ARBA00023242"/>
    </source>
</evidence>
<dbReference type="InterPro" id="IPR051547">
    <property type="entry name" value="TDP2-like"/>
</dbReference>
<feature type="domain" description="Endonuclease/exonuclease/phosphatase" evidence="11">
    <location>
        <begin position="85"/>
        <end position="317"/>
    </location>
</feature>
<reference evidence="13" key="1">
    <citation type="submission" date="2016-11" db="UniProtKB">
        <authorList>
            <consortium name="WormBaseParasite"/>
        </authorList>
    </citation>
    <scope>IDENTIFICATION</scope>
</reference>
<dbReference type="WBParaSite" id="maker-uti_cns_0012713-snap-gene-0.3-mRNA-1">
    <property type="protein sequence ID" value="maker-uti_cns_0012713-snap-gene-0.3-mRNA-1"/>
    <property type="gene ID" value="maker-uti_cns_0012713-snap-gene-0.3"/>
</dbReference>
<dbReference type="GO" id="GO:0004518">
    <property type="term" value="F:nuclease activity"/>
    <property type="evidence" value="ECO:0007669"/>
    <property type="project" value="UniProtKB-KW"/>
</dbReference>
<accession>A0A1I8II56</accession>
<comment type="subcellular location">
    <subcellularLocation>
        <location evidence="3">Nucleus</location>
        <location evidence="3">PML body</location>
    </subcellularLocation>
</comment>
<dbReference type="GO" id="GO:0046872">
    <property type="term" value="F:metal ion binding"/>
    <property type="evidence" value="ECO:0007669"/>
    <property type="project" value="UniProtKB-KW"/>
</dbReference>
<evidence type="ECO:0000256" key="8">
    <source>
        <dbReference type="ARBA" id="ARBA00022842"/>
    </source>
</evidence>
<dbReference type="Pfam" id="PF03372">
    <property type="entry name" value="Exo_endo_phos"/>
    <property type="match status" value="1"/>
</dbReference>
<evidence type="ECO:0000256" key="7">
    <source>
        <dbReference type="ARBA" id="ARBA00022801"/>
    </source>
</evidence>
<dbReference type="Proteomes" id="UP000095280">
    <property type="component" value="Unplaced"/>
</dbReference>
<sequence>IALQEVDSPDEDSGDIPPEPVCRRLCDQFAEITGTDSAFALMMLQNNGWSLPAALDRCFGGDAPATLALPAAASSNEDPRQLCVMSWNLDGLTDQQVEARTRAAIAVLRDAEPHAVHLQEVAPDTLDLLRRLLRDRYEFVDGRAHPDDRYFTATLLRRGRLQLLSPSLHRFEGSRMDRTLLAVRVKSANGPEVLLLNTHLESTKDFAAERKRQLSTALRTLTESAKPALLAGDLNLRDAELQAIGGLPAGVLDAWSHCGARPEAQYTWDATRNRNIQNMGRARCRFDRMLAWRMQPLDFQLVGLQPAAGTQLFPSDHWGLVGLFQLQD</sequence>
<evidence type="ECO:0000256" key="9">
    <source>
        <dbReference type="ARBA" id="ARBA00023204"/>
    </source>
</evidence>
<dbReference type="GO" id="GO:0006302">
    <property type="term" value="P:double-strand break repair"/>
    <property type="evidence" value="ECO:0007669"/>
    <property type="project" value="TreeGrafter"/>
</dbReference>
<evidence type="ECO:0000256" key="6">
    <source>
        <dbReference type="ARBA" id="ARBA00022763"/>
    </source>
</evidence>
<evidence type="ECO:0000259" key="11">
    <source>
        <dbReference type="Pfam" id="PF03372"/>
    </source>
</evidence>
<dbReference type="Gene3D" id="1.10.8.10">
    <property type="entry name" value="DNA helicase RuvA subunit, C-terminal domain"/>
    <property type="match status" value="1"/>
</dbReference>
<evidence type="ECO:0000256" key="1">
    <source>
        <dbReference type="ARBA" id="ARBA00001936"/>
    </source>
</evidence>
<dbReference type="Gene3D" id="3.60.10.10">
    <property type="entry name" value="Endonuclease/exonuclease/phosphatase"/>
    <property type="match status" value="1"/>
</dbReference>
<keyword evidence="10" id="KW-0539">Nucleus</keyword>
<keyword evidence="5" id="KW-0479">Metal-binding</keyword>
<keyword evidence="7" id="KW-0378">Hydrolase</keyword>
<dbReference type="Pfam" id="PF14555">
    <property type="entry name" value="UBA_4"/>
    <property type="match status" value="1"/>
</dbReference>
<evidence type="ECO:0000256" key="2">
    <source>
        <dbReference type="ARBA" id="ARBA00001946"/>
    </source>
</evidence>
<proteinExistence type="predicted"/>
<evidence type="ECO:0000256" key="3">
    <source>
        <dbReference type="ARBA" id="ARBA00004322"/>
    </source>
</evidence>
<dbReference type="GO" id="GO:0016605">
    <property type="term" value="C:PML body"/>
    <property type="evidence" value="ECO:0007669"/>
    <property type="project" value="UniProtKB-SubCell"/>
</dbReference>
<evidence type="ECO:0000313" key="13">
    <source>
        <dbReference type="WBParaSite" id="maker-uti_cns_0012713-snap-gene-0.3-mRNA-1"/>
    </source>
</evidence>
<dbReference type="SUPFAM" id="SSF56219">
    <property type="entry name" value="DNase I-like"/>
    <property type="match status" value="1"/>
</dbReference>
<comment type="cofactor">
    <cofactor evidence="2">
        <name>Mg(2+)</name>
        <dbReference type="ChEBI" id="CHEBI:18420"/>
    </cofactor>
</comment>
<evidence type="ECO:0000256" key="5">
    <source>
        <dbReference type="ARBA" id="ARBA00022723"/>
    </source>
</evidence>
<keyword evidence="4" id="KW-0540">Nuclease</keyword>
<evidence type="ECO:0000256" key="4">
    <source>
        <dbReference type="ARBA" id="ARBA00022722"/>
    </source>
</evidence>
<name>A0A1I8II56_9PLAT</name>
<dbReference type="PANTHER" id="PTHR15822">
    <property type="entry name" value="TRAF AND TNF RECEPTOR-ASSOCIATED PROTEIN"/>
    <property type="match status" value="1"/>
</dbReference>
<dbReference type="AlphaFoldDB" id="A0A1I8II56"/>
<keyword evidence="6" id="KW-0227">DNA damage</keyword>
<dbReference type="SUPFAM" id="SSF46934">
    <property type="entry name" value="UBA-like"/>
    <property type="match status" value="1"/>
</dbReference>
<comment type="cofactor">
    <cofactor evidence="1">
        <name>Mn(2+)</name>
        <dbReference type="ChEBI" id="CHEBI:29035"/>
    </cofactor>
</comment>